<feature type="compositionally biased region" description="Basic residues" evidence="9">
    <location>
        <begin position="183"/>
        <end position="192"/>
    </location>
</feature>
<dbReference type="InterPro" id="IPR016177">
    <property type="entry name" value="DNA-bd_dom_sf"/>
</dbReference>
<keyword evidence="7" id="KW-0539">Nucleus</keyword>
<comment type="similarity">
    <text evidence="8">Belongs to the AP2/ERF transcription factor family. AP2 subfamily.</text>
</comment>
<comment type="subcellular location">
    <subcellularLocation>
        <location evidence="1">Nucleus</location>
    </subcellularLocation>
</comment>
<dbReference type="SMART" id="SM00380">
    <property type="entry name" value="AP2"/>
    <property type="match status" value="2"/>
</dbReference>
<organism evidence="11">
    <name type="scientific">Prunus dulcis</name>
    <name type="common">Almond</name>
    <name type="synonym">Amygdalus dulcis</name>
    <dbReference type="NCBI Taxonomy" id="3755"/>
    <lineage>
        <taxon>Eukaryota</taxon>
        <taxon>Viridiplantae</taxon>
        <taxon>Streptophyta</taxon>
        <taxon>Embryophyta</taxon>
        <taxon>Tracheophyta</taxon>
        <taxon>Spermatophyta</taxon>
        <taxon>Magnoliopsida</taxon>
        <taxon>eudicotyledons</taxon>
        <taxon>Gunneridae</taxon>
        <taxon>Pentapetalae</taxon>
        <taxon>rosids</taxon>
        <taxon>fabids</taxon>
        <taxon>Rosales</taxon>
        <taxon>Rosaceae</taxon>
        <taxon>Amygdaloideae</taxon>
        <taxon>Amygdaleae</taxon>
        <taxon>Prunus</taxon>
    </lineage>
</organism>
<keyword evidence="5" id="KW-0010">Activator</keyword>
<proteinExistence type="inferred from homology"/>
<evidence type="ECO:0000256" key="2">
    <source>
        <dbReference type="ARBA" id="ARBA00022737"/>
    </source>
</evidence>
<dbReference type="Pfam" id="PF00847">
    <property type="entry name" value="AP2"/>
    <property type="match status" value="2"/>
</dbReference>
<feature type="compositionally biased region" description="Low complexity" evidence="9">
    <location>
        <begin position="54"/>
        <end position="66"/>
    </location>
</feature>
<dbReference type="AlphaFoldDB" id="A0A4Y1RNX3"/>
<dbReference type="SUPFAM" id="SSF54171">
    <property type="entry name" value="DNA-binding domain"/>
    <property type="match status" value="2"/>
</dbReference>
<dbReference type="FunFam" id="3.30.730.10:FF:000002">
    <property type="entry name" value="AP2-like ethylene-responsive transcription factor"/>
    <property type="match status" value="1"/>
</dbReference>
<dbReference type="Gene3D" id="3.30.730.10">
    <property type="entry name" value="AP2/ERF domain"/>
    <property type="match status" value="2"/>
</dbReference>
<evidence type="ECO:0000256" key="5">
    <source>
        <dbReference type="ARBA" id="ARBA00023159"/>
    </source>
</evidence>
<dbReference type="GO" id="GO:0003700">
    <property type="term" value="F:DNA-binding transcription factor activity"/>
    <property type="evidence" value="ECO:0007669"/>
    <property type="project" value="InterPro"/>
</dbReference>
<feature type="region of interest" description="Disordered" evidence="9">
    <location>
        <begin position="1"/>
        <end position="109"/>
    </location>
</feature>
<feature type="compositionally biased region" description="Acidic residues" evidence="9">
    <location>
        <begin position="67"/>
        <end position="79"/>
    </location>
</feature>
<evidence type="ECO:0000256" key="6">
    <source>
        <dbReference type="ARBA" id="ARBA00023163"/>
    </source>
</evidence>
<feature type="domain" description="AP2/ERF" evidence="10">
    <location>
        <begin position="289"/>
        <end position="346"/>
    </location>
</feature>
<dbReference type="PANTHER" id="PTHR32467:SF142">
    <property type="entry name" value="FLORAL HOMEOTIC PROTEIN APETALA 2"/>
    <property type="match status" value="1"/>
</dbReference>
<feature type="compositionally biased region" description="Basic and acidic residues" evidence="9">
    <location>
        <begin position="1"/>
        <end position="33"/>
    </location>
</feature>
<reference evidence="11" key="1">
    <citation type="journal article" date="2019" name="Science">
        <title>Mutation of a bHLH transcription factor allowed almond domestication.</title>
        <authorList>
            <person name="Sanchez-Perez R."/>
            <person name="Pavan S."/>
            <person name="Mazzeo R."/>
            <person name="Moldovan C."/>
            <person name="Aiese Cigliano R."/>
            <person name="Del Cueto J."/>
            <person name="Ricciardi F."/>
            <person name="Lotti C."/>
            <person name="Ricciardi L."/>
            <person name="Dicenta F."/>
            <person name="Lopez-Marques R.L."/>
            <person name="Lindberg Moller B."/>
        </authorList>
    </citation>
    <scope>NUCLEOTIDE SEQUENCE</scope>
</reference>
<feature type="compositionally biased region" description="Polar residues" evidence="9">
    <location>
        <begin position="510"/>
        <end position="527"/>
    </location>
</feature>
<keyword evidence="2" id="KW-0677">Repeat</keyword>
<keyword evidence="6" id="KW-0804">Transcription</keyword>
<keyword evidence="4 11" id="KW-0238">DNA-binding</keyword>
<dbReference type="EMBL" id="AP019302">
    <property type="protein sequence ID" value="BBH05970.1"/>
    <property type="molecule type" value="Genomic_DNA"/>
</dbReference>
<accession>A0A4Y1RNX3</accession>
<feature type="region of interest" description="Disordered" evidence="9">
    <location>
        <begin position="372"/>
        <end position="391"/>
    </location>
</feature>
<dbReference type="GO" id="GO:0003677">
    <property type="term" value="F:DNA binding"/>
    <property type="evidence" value="ECO:0007669"/>
    <property type="project" value="UniProtKB-KW"/>
</dbReference>
<dbReference type="CDD" id="cd00018">
    <property type="entry name" value="AP2"/>
    <property type="match status" value="2"/>
</dbReference>
<feature type="region of interest" description="Disordered" evidence="9">
    <location>
        <begin position="130"/>
        <end position="198"/>
    </location>
</feature>
<evidence type="ECO:0000259" key="10">
    <source>
        <dbReference type="PROSITE" id="PS51032"/>
    </source>
</evidence>
<dbReference type="PANTHER" id="PTHR32467">
    <property type="entry name" value="AP2-LIKE ETHYLENE-RESPONSIVE TRANSCRIPTION FACTOR"/>
    <property type="match status" value="1"/>
</dbReference>
<dbReference type="GO" id="GO:0005634">
    <property type="term" value="C:nucleus"/>
    <property type="evidence" value="ECO:0007669"/>
    <property type="project" value="UniProtKB-SubCell"/>
</dbReference>
<evidence type="ECO:0000256" key="3">
    <source>
        <dbReference type="ARBA" id="ARBA00023015"/>
    </source>
</evidence>
<evidence type="ECO:0000256" key="4">
    <source>
        <dbReference type="ARBA" id="ARBA00023125"/>
    </source>
</evidence>
<feature type="domain" description="AP2/ERF" evidence="10">
    <location>
        <begin position="197"/>
        <end position="253"/>
    </location>
</feature>
<evidence type="ECO:0000256" key="7">
    <source>
        <dbReference type="ARBA" id="ARBA00023242"/>
    </source>
</evidence>
<evidence type="ECO:0000256" key="8">
    <source>
        <dbReference type="ARBA" id="ARBA00037973"/>
    </source>
</evidence>
<dbReference type="InterPro" id="IPR036955">
    <property type="entry name" value="AP2/ERF_dom_sf"/>
</dbReference>
<feature type="region of interest" description="Disordered" evidence="9">
    <location>
        <begin position="496"/>
        <end position="527"/>
    </location>
</feature>
<keyword evidence="3" id="KW-0805">Transcription regulation</keyword>
<dbReference type="InterPro" id="IPR001471">
    <property type="entry name" value="AP2/ERF_dom"/>
</dbReference>
<evidence type="ECO:0000313" key="11">
    <source>
        <dbReference type="EMBL" id="BBH05970.1"/>
    </source>
</evidence>
<gene>
    <name evidence="11" type="ORF">Prudu_017509</name>
</gene>
<name>A0A4Y1RNX3_PRUDU</name>
<dbReference type="PRINTS" id="PR00367">
    <property type="entry name" value="ETHRSPELEMNT"/>
</dbReference>
<dbReference type="PROSITE" id="PS51032">
    <property type="entry name" value="AP2_ERF"/>
    <property type="match status" value="2"/>
</dbReference>
<sequence>MLKQLVDKPNKETDRKKMWDLNDSPDQRPRGDESEGCSSQKTSADGDEEKGKRVGSVSNSSSSAVVVEDDGSDEEEDDDGPAKLAKTRGGGGGKIFGFSMAHEESMDGDPPVTVTVTRQFFPVELDSTSEIMGPTRGAVPPPAPPSSSSSSFPRAHWVGVNFGQSDSGSPGKPPAAVEAAHQPMKKSRRGPRSRSSQYRGVTFYRRTGRWESHIWDCGKQVYLGGFDTAHAAARAYDRAAIKFRGVEADINFSIEDYEEDLKQMTNLTKEEFVHVLRRQSTGFPRGSSKYRGVTLHKCGRWEARMGQFLGKKYVYLGLFDTEIDAARAYDKAAIKCNGKEAVTNFDPSIYENELNPSSESSGVNAAEHNLDLSLGSSNSKKNNQAFGSSDHGQNAAMEVQHSASMQLEADWRNQGFRQKLNLQRDRSREESDVHRRDGYLETEAMQLLLRTNLHSPAPNEMHKYGQFSRRPNVGDTQMPHTFPPHFNSPNNYHHVQFPSSSEGGRIGSDLSLSMSDHPHQQQWQSGTPTSDIFATAAASSGFPPQIRPSAQNCWLQKSGFHSLTRR</sequence>
<dbReference type="FunFam" id="3.30.730.10:FF:000004">
    <property type="entry name" value="AP2-like ethylene-responsive transcription factor"/>
    <property type="match status" value="1"/>
</dbReference>
<feature type="compositionally biased region" description="Low complexity" evidence="9">
    <location>
        <begin position="372"/>
        <end position="383"/>
    </location>
</feature>
<evidence type="ECO:0000256" key="1">
    <source>
        <dbReference type="ARBA" id="ARBA00004123"/>
    </source>
</evidence>
<evidence type="ECO:0000256" key="9">
    <source>
        <dbReference type="SAM" id="MobiDB-lite"/>
    </source>
</evidence>
<protein>
    <submittedName>
        <fullName evidence="11">Integrase-type DNA-binding superfamily protein</fullName>
    </submittedName>
</protein>